<evidence type="ECO:0000313" key="3">
    <source>
        <dbReference type="Proteomes" id="UP000515663"/>
    </source>
</evidence>
<keyword evidence="1" id="KW-1133">Transmembrane helix</keyword>
<accession>A0A7D7RPB0</accession>
<gene>
    <name evidence="2" type="ORF">H1R19_19555</name>
</gene>
<keyword evidence="1" id="KW-0472">Membrane</keyword>
<name>A0A7D7RPB0_9ACTN</name>
<dbReference type="InterPro" id="IPR021218">
    <property type="entry name" value="DUF2784"/>
</dbReference>
<feature type="transmembrane region" description="Helical" evidence="1">
    <location>
        <begin position="12"/>
        <end position="31"/>
    </location>
</feature>
<keyword evidence="3" id="KW-1185">Reference proteome</keyword>
<dbReference type="KEGG" id="gji:H1R19_19555"/>
<reference evidence="3" key="1">
    <citation type="submission" date="2020-07" db="EMBL/GenBank/DDBJ databases">
        <title>novel species isolated from the respiratory tract of Marmot.</title>
        <authorList>
            <person name="Zhang G."/>
        </authorList>
    </citation>
    <scope>NUCLEOTIDE SEQUENCE [LARGE SCALE GENOMIC DNA]</scope>
    <source>
        <strain evidence="3">686</strain>
    </source>
</reference>
<evidence type="ECO:0000256" key="1">
    <source>
        <dbReference type="SAM" id="Phobius"/>
    </source>
</evidence>
<dbReference type="AlphaFoldDB" id="A0A7D7RPB0"/>
<sequence>MPYRVLADGIAVSHLLFLLYVTVGGFVAWRWPWTMVLHLATVAWGSPRCWWEWNVHSPTPRTGPAVAPGEKGLPPAGFIDHYLTGVIYPDSALGVVRMLVAACVVAWVGLWWRLPRRRTGARHRIADSGQQRYL</sequence>
<dbReference type="Pfam" id="PF10861">
    <property type="entry name" value="DUF2784"/>
    <property type="match status" value="1"/>
</dbReference>
<dbReference type="EMBL" id="CP059491">
    <property type="protein sequence ID" value="QMT01033.1"/>
    <property type="molecule type" value="Genomic_DNA"/>
</dbReference>
<dbReference type="RefSeq" id="WP_219849869.1">
    <property type="nucleotide sequence ID" value="NZ_CP059491.1"/>
</dbReference>
<proteinExistence type="predicted"/>
<evidence type="ECO:0000313" key="2">
    <source>
        <dbReference type="EMBL" id="QMT01033.1"/>
    </source>
</evidence>
<protein>
    <submittedName>
        <fullName evidence="2">DUF2784 domain-containing protein</fullName>
    </submittedName>
</protein>
<organism evidence="2 3">
    <name type="scientific">Gordonia jinghuaiqii</name>
    <dbReference type="NCBI Taxonomy" id="2758710"/>
    <lineage>
        <taxon>Bacteria</taxon>
        <taxon>Bacillati</taxon>
        <taxon>Actinomycetota</taxon>
        <taxon>Actinomycetes</taxon>
        <taxon>Mycobacteriales</taxon>
        <taxon>Gordoniaceae</taxon>
        <taxon>Gordonia</taxon>
    </lineage>
</organism>
<dbReference type="Proteomes" id="UP000515663">
    <property type="component" value="Chromosome"/>
</dbReference>
<keyword evidence="1" id="KW-0812">Transmembrane</keyword>
<feature type="transmembrane region" description="Helical" evidence="1">
    <location>
        <begin position="92"/>
        <end position="114"/>
    </location>
</feature>